<dbReference type="SUPFAM" id="SSF55174">
    <property type="entry name" value="Alpha-L RNA-binding motif"/>
    <property type="match status" value="1"/>
</dbReference>
<dbReference type="Pfam" id="PF00849">
    <property type="entry name" value="PseudoU_synth_2"/>
    <property type="match status" value="1"/>
</dbReference>
<gene>
    <name evidence="7" type="ORF">DI598_05400</name>
</gene>
<evidence type="ECO:0000256" key="1">
    <source>
        <dbReference type="ARBA" id="ARBA00008348"/>
    </source>
</evidence>
<comment type="similarity">
    <text evidence="1 4">Belongs to the pseudouridine synthase RsuA family.</text>
</comment>
<dbReference type="InterPro" id="IPR042092">
    <property type="entry name" value="PsdUridine_s_RsuA/RluB/E/F_cat"/>
</dbReference>
<comment type="caution">
    <text evidence="7">The sequence shown here is derived from an EMBL/GenBank/DDBJ whole genome shotgun (WGS) entry which is preliminary data.</text>
</comment>
<evidence type="ECO:0000259" key="6">
    <source>
        <dbReference type="SMART" id="SM00363"/>
    </source>
</evidence>
<dbReference type="SMART" id="SM00363">
    <property type="entry name" value="S4"/>
    <property type="match status" value="1"/>
</dbReference>
<dbReference type="Gene3D" id="3.30.70.1560">
    <property type="entry name" value="Alpha-L RNA-binding motif"/>
    <property type="match status" value="1"/>
</dbReference>
<proteinExistence type="inferred from homology"/>
<evidence type="ECO:0000256" key="4">
    <source>
        <dbReference type="RuleBase" id="RU003887"/>
    </source>
</evidence>
<dbReference type="InterPro" id="IPR050343">
    <property type="entry name" value="RsuA_PseudoU_synthase"/>
</dbReference>
<dbReference type="Gene3D" id="3.10.290.10">
    <property type="entry name" value="RNA-binding S4 domain"/>
    <property type="match status" value="1"/>
</dbReference>
<dbReference type="GO" id="GO:0120159">
    <property type="term" value="F:rRNA pseudouridine synthase activity"/>
    <property type="evidence" value="ECO:0007669"/>
    <property type="project" value="UniProtKB-ARBA"/>
</dbReference>
<keyword evidence="2 4" id="KW-0413">Isomerase</keyword>
<protein>
    <recommendedName>
        <fullName evidence="4">Pseudouridine synthase</fullName>
        <ecNumber evidence="4">5.4.99.-</ecNumber>
    </recommendedName>
</protein>
<name>A0A2W5F310_9SPHI</name>
<dbReference type="EC" id="5.4.99.-" evidence="4"/>
<dbReference type="GO" id="GO:0000455">
    <property type="term" value="P:enzyme-directed rRNA pseudouridine synthesis"/>
    <property type="evidence" value="ECO:0007669"/>
    <property type="project" value="UniProtKB-ARBA"/>
</dbReference>
<dbReference type="SUPFAM" id="SSF55120">
    <property type="entry name" value="Pseudouridine synthase"/>
    <property type="match status" value="1"/>
</dbReference>
<dbReference type="PROSITE" id="PS01149">
    <property type="entry name" value="PSI_RSU"/>
    <property type="match status" value="1"/>
</dbReference>
<dbReference type="Proteomes" id="UP000249645">
    <property type="component" value="Unassembled WGS sequence"/>
</dbReference>
<reference evidence="7 8" key="1">
    <citation type="submission" date="2017-11" db="EMBL/GenBank/DDBJ databases">
        <title>Infants hospitalized years apart are colonized by the same room-sourced microbial strains.</title>
        <authorList>
            <person name="Brooks B."/>
            <person name="Olm M.R."/>
            <person name="Firek B.A."/>
            <person name="Baker R."/>
            <person name="Thomas B.C."/>
            <person name="Morowitz M.J."/>
            <person name="Banfield J.F."/>
        </authorList>
    </citation>
    <scope>NUCLEOTIDE SEQUENCE [LARGE SCALE GENOMIC DNA]</scope>
    <source>
        <strain evidence="7">S2_009_000_R2_76</strain>
    </source>
</reference>
<dbReference type="NCBIfam" id="TIGR00093">
    <property type="entry name" value="pseudouridine synthase"/>
    <property type="match status" value="1"/>
</dbReference>
<feature type="region of interest" description="Disordered" evidence="5">
    <location>
        <begin position="20"/>
        <end position="51"/>
    </location>
</feature>
<dbReference type="PANTHER" id="PTHR47683:SF2">
    <property type="entry name" value="RNA-BINDING S4 DOMAIN-CONTAINING PROTEIN"/>
    <property type="match status" value="1"/>
</dbReference>
<organism evidence="7 8">
    <name type="scientific">Pseudopedobacter saltans</name>
    <dbReference type="NCBI Taxonomy" id="151895"/>
    <lineage>
        <taxon>Bacteria</taxon>
        <taxon>Pseudomonadati</taxon>
        <taxon>Bacteroidota</taxon>
        <taxon>Sphingobacteriia</taxon>
        <taxon>Sphingobacteriales</taxon>
        <taxon>Sphingobacteriaceae</taxon>
        <taxon>Pseudopedobacter</taxon>
    </lineage>
</organism>
<dbReference type="CDD" id="cd00165">
    <property type="entry name" value="S4"/>
    <property type="match status" value="1"/>
</dbReference>
<dbReference type="InterPro" id="IPR020103">
    <property type="entry name" value="PsdUridine_synth_cat_dom_sf"/>
</dbReference>
<dbReference type="PROSITE" id="PS50889">
    <property type="entry name" value="S4"/>
    <property type="match status" value="1"/>
</dbReference>
<dbReference type="InterPro" id="IPR000748">
    <property type="entry name" value="PsdUridine_synth_RsuA/RluB/E/F"/>
</dbReference>
<dbReference type="InterPro" id="IPR036986">
    <property type="entry name" value="S4_RNA-bd_sf"/>
</dbReference>
<dbReference type="InterPro" id="IPR002942">
    <property type="entry name" value="S4_RNA-bd"/>
</dbReference>
<sequence length="359" mass="40589">MGKKNLAGFDKFINKEVKGAKKKEELKQQKRAAKAEARARGDEARKRRNEMYRVVTKDNVIKSDKFGPKKDSTGASKASPIVANEFYSKKAKGPVATFENKESSIMPLNKYLAHAGVCARREAVNIIKNGDVKVNKDTIVEPGHKVNPNTDVITYKGKKLFLQKNLVYILVNKPKDTLTTTVDPQGRKTVFDIVGKATEERIFPVGRLDRNTTGVLLLTNDGELAQKLTHPSFGIKKVYEVKLDKALTKKDAEQIIEGIQLEDGSIQADSVGFVDPKDKTLVGIEIHSGRNRIVRRIFEYLGYEVKALDRVVFANLTKKNVERSHWRFLKEKEVRLLKYMNQSFVKKVKGKSKEQDIED</sequence>
<keyword evidence="3" id="KW-0694">RNA-binding</keyword>
<dbReference type="Pfam" id="PF01479">
    <property type="entry name" value="S4"/>
    <property type="match status" value="1"/>
</dbReference>
<dbReference type="InterPro" id="IPR020094">
    <property type="entry name" value="TruA/RsuA/RluB/E/F_N"/>
</dbReference>
<dbReference type="AlphaFoldDB" id="A0A2W5F310"/>
<dbReference type="CDD" id="cd02870">
    <property type="entry name" value="PseudoU_synth_RsuA_like"/>
    <property type="match status" value="1"/>
</dbReference>
<dbReference type="PANTHER" id="PTHR47683">
    <property type="entry name" value="PSEUDOURIDINE SYNTHASE FAMILY PROTEIN-RELATED"/>
    <property type="match status" value="1"/>
</dbReference>
<dbReference type="GO" id="GO:0003723">
    <property type="term" value="F:RNA binding"/>
    <property type="evidence" value="ECO:0007669"/>
    <property type="project" value="UniProtKB-KW"/>
</dbReference>
<dbReference type="PROSITE" id="PS50096">
    <property type="entry name" value="IQ"/>
    <property type="match status" value="1"/>
</dbReference>
<dbReference type="Gene3D" id="3.30.70.580">
    <property type="entry name" value="Pseudouridine synthase I, catalytic domain, N-terminal subdomain"/>
    <property type="match status" value="1"/>
</dbReference>
<feature type="domain" description="RNA-binding S4" evidence="6">
    <location>
        <begin position="106"/>
        <end position="167"/>
    </location>
</feature>
<evidence type="ECO:0000313" key="7">
    <source>
        <dbReference type="EMBL" id="PZP50525.1"/>
    </source>
</evidence>
<evidence type="ECO:0000256" key="5">
    <source>
        <dbReference type="SAM" id="MobiDB-lite"/>
    </source>
</evidence>
<dbReference type="InterPro" id="IPR018496">
    <property type="entry name" value="PsdUridine_synth_RsuA/RluB_CS"/>
</dbReference>
<dbReference type="EMBL" id="QFOI01000064">
    <property type="protein sequence ID" value="PZP50525.1"/>
    <property type="molecule type" value="Genomic_DNA"/>
</dbReference>
<accession>A0A2W5F310</accession>
<evidence type="ECO:0000313" key="8">
    <source>
        <dbReference type="Proteomes" id="UP000249645"/>
    </source>
</evidence>
<evidence type="ECO:0000256" key="2">
    <source>
        <dbReference type="ARBA" id="ARBA00023235"/>
    </source>
</evidence>
<evidence type="ECO:0000256" key="3">
    <source>
        <dbReference type="PROSITE-ProRule" id="PRU00182"/>
    </source>
</evidence>
<dbReference type="InterPro" id="IPR006145">
    <property type="entry name" value="PsdUridine_synth_RsuA/RluA"/>
</dbReference>